<dbReference type="GeneID" id="94352991"/>
<dbReference type="Proteomes" id="UP000294530">
    <property type="component" value="Unassembled WGS sequence"/>
</dbReference>
<sequence length="89" mass="9617">MPGEALMNDKVLAHVSPASAIGLFLFATYYEGSDHTTLRFLLESQLLVVSMKTSALSLGTAGSFKDVTQVLHAVLILVTSFLRLTRAAY</sequence>
<dbReference type="AlphaFoldDB" id="A0A976IIJ3"/>
<evidence type="ECO:0000313" key="2">
    <source>
        <dbReference type="Proteomes" id="UP000294530"/>
    </source>
</evidence>
<dbReference type="EMBL" id="SHOA02000012">
    <property type="protein sequence ID" value="TDH72452.1"/>
    <property type="molecule type" value="Genomic_DNA"/>
</dbReference>
<dbReference type="RefSeq" id="XP_067821951.1">
    <property type="nucleotide sequence ID" value="XM_067967320.1"/>
</dbReference>
<accession>A0A976IIJ3</accession>
<dbReference type="KEGG" id="blac:94352991"/>
<keyword evidence="2" id="KW-1185">Reference proteome</keyword>
<gene>
    <name evidence="1" type="ORF">CCR75_009279</name>
</gene>
<reference evidence="1 2" key="1">
    <citation type="journal article" date="2021" name="Genome Biol.">
        <title>AFLAP: assembly-free linkage analysis pipeline using k-mers from genome sequencing data.</title>
        <authorList>
            <person name="Fletcher K."/>
            <person name="Zhang L."/>
            <person name="Gil J."/>
            <person name="Han R."/>
            <person name="Cavanaugh K."/>
            <person name="Michelmore R."/>
        </authorList>
    </citation>
    <scope>NUCLEOTIDE SEQUENCE [LARGE SCALE GENOMIC DNA]</scope>
    <source>
        <strain evidence="1 2">SF5</strain>
    </source>
</reference>
<protein>
    <submittedName>
        <fullName evidence="1">Uncharacterized protein</fullName>
    </submittedName>
</protein>
<name>A0A976IIJ3_BRELC</name>
<organism evidence="1 2">
    <name type="scientific">Bremia lactucae</name>
    <name type="common">Lettuce downy mildew</name>
    <dbReference type="NCBI Taxonomy" id="4779"/>
    <lineage>
        <taxon>Eukaryota</taxon>
        <taxon>Sar</taxon>
        <taxon>Stramenopiles</taxon>
        <taxon>Oomycota</taxon>
        <taxon>Peronosporomycetes</taxon>
        <taxon>Peronosporales</taxon>
        <taxon>Peronosporaceae</taxon>
        <taxon>Bremia</taxon>
    </lineage>
</organism>
<evidence type="ECO:0000313" key="1">
    <source>
        <dbReference type="EMBL" id="TDH72452.1"/>
    </source>
</evidence>
<proteinExistence type="predicted"/>
<comment type="caution">
    <text evidence="1">The sequence shown here is derived from an EMBL/GenBank/DDBJ whole genome shotgun (WGS) entry which is preliminary data.</text>
</comment>
<dbReference type="OrthoDB" id="6418713at2759"/>